<dbReference type="InterPro" id="IPR057727">
    <property type="entry name" value="WCX_dom"/>
</dbReference>
<dbReference type="AlphaFoldDB" id="U5MN68"/>
<dbReference type="PANTHER" id="PTHR34580">
    <property type="match status" value="1"/>
</dbReference>
<protein>
    <submittedName>
        <fullName evidence="3">Transcriptional regulator</fullName>
    </submittedName>
</protein>
<dbReference type="eggNOG" id="COG2378">
    <property type="taxonomic scope" value="Bacteria"/>
</dbReference>
<dbReference type="InterPro" id="IPR026881">
    <property type="entry name" value="WYL_dom"/>
</dbReference>
<dbReference type="EMBL" id="CP006721">
    <property type="protein sequence ID" value="AGX41943.1"/>
    <property type="molecule type" value="Genomic_DNA"/>
</dbReference>
<evidence type="ECO:0000259" key="2">
    <source>
        <dbReference type="Pfam" id="PF25583"/>
    </source>
</evidence>
<evidence type="ECO:0000313" key="3">
    <source>
        <dbReference type="EMBL" id="AGX41943.1"/>
    </source>
</evidence>
<dbReference type="KEGG" id="csb:CLSA_c09320"/>
<dbReference type="Pfam" id="PF13280">
    <property type="entry name" value="WYL"/>
    <property type="match status" value="1"/>
</dbReference>
<dbReference type="InterPro" id="IPR051534">
    <property type="entry name" value="CBASS_pafABC_assoc_protein"/>
</dbReference>
<evidence type="ECO:0000313" key="4">
    <source>
        <dbReference type="Proteomes" id="UP000017118"/>
    </source>
</evidence>
<accession>U5MN68</accession>
<dbReference type="PANTHER" id="PTHR34580:SF1">
    <property type="entry name" value="PROTEIN PAFC"/>
    <property type="match status" value="1"/>
</dbReference>
<proteinExistence type="predicted"/>
<evidence type="ECO:0000259" key="1">
    <source>
        <dbReference type="Pfam" id="PF13280"/>
    </source>
</evidence>
<dbReference type="RefSeq" id="WP_022744229.1">
    <property type="nucleotide sequence ID" value="NC_022571.1"/>
</dbReference>
<feature type="domain" description="WYL" evidence="1">
    <location>
        <begin position="123"/>
        <end position="182"/>
    </location>
</feature>
<dbReference type="Pfam" id="PF25583">
    <property type="entry name" value="WCX"/>
    <property type="match status" value="1"/>
</dbReference>
<reference evidence="3 4" key="1">
    <citation type="journal article" date="2013" name="Genome Announc.">
        <title>Complete Genome Sequence of the Solvent Producer Clostridium saccharobutylicum NCP262 (DSM 13864).</title>
        <authorList>
            <person name="Poehlein A."/>
            <person name="Hartwich K."/>
            <person name="Krabben P."/>
            <person name="Ehrenreich A."/>
            <person name="Liebl W."/>
            <person name="Durre P."/>
            <person name="Gottschalk G."/>
            <person name="Daniel R."/>
        </authorList>
    </citation>
    <scope>NUCLEOTIDE SEQUENCE [LARGE SCALE GENOMIC DNA]</scope>
    <source>
        <strain evidence="3">DSM 13864</strain>
    </source>
</reference>
<dbReference type="GeneID" id="55473462"/>
<dbReference type="Proteomes" id="UP000017118">
    <property type="component" value="Chromosome"/>
</dbReference>
<gene>
    <name evidence="3" type="ORF">CLSA_c09320</name>
</gene>
<name>U5MN68_CLOSA</name>
<feature type="domain" description="WCX" evidence="2">
    <location>
        <begin position="215"/>
        <end position="294"/>
    </location>
</feature>
<organism evidence="3 4">
    <name type="scientific">Clostridium saccharobutylicum DSM 13864</name>
    <dbReference type="NCBI Taxonomy" id="1345695"/>
    <lineage>
        <taxon>Bacteria</taxon>
        <taxon>Bacillati</taxon>
        <taxon>Bacillota</taxon>
        <taxon>Clostridia</taxon>
        <taxon>Eubacteriales</taxon>
        <taxon>Clostridiaceae</taxon>
        <taxon>Clostridium</taxon>
    </lineage>
</organism>
<sequence>MSSDKHKDLLNIIAIIANRNKDGCTIEELQYITKLPKDIIKNNLDKISNNPEMYFEYQPYEEGGGWRIQNYIDKVRSEYDYVMCLDTFEKSIFDMVINSSNNKLDVIISKLYGINEYEEDIPLIGSAINEKKIINVKYRNNKNEVNEMKIEPLALVYYEFENKFYLLGQYNNNLMTYSLERFIKTDITNERFMDNLNIDFDKYLANVWGMESGNRVKVKIKFIKEANVEEKVKRDLQRRIYKTIEEYDDYFIYSDEVIGINSFKQWLRSFGSSAIVLEPKELRDEIIEAVKKALRYYKD</sequence>
<dbReference type="OrthoDB" id="9767131at2"/>
<keyword evidence="4" id="KW-1185">Reference proteome</keyword>
<dbReference type="HOGENOM" id="CLU_051813_0_0_9"/>
<dbReference type="PROSITE" id="PS52050">
    <property type="entry name" value="WYL"/>
    <property type="match status" value="1"/>
</dbReference>
<dbReference type="PATRIC" id="fig|1345695.10.peg.719"/>